<feature type="region of interest" description="Disordered" evidence="1">
    <location>
        <begin position="1"/>
        <end position="48"/>
    </location>
</feature>
<evidence type="ECO:0000313" key="2">
    <source>
        <dbReference type="EMBL" id="KAI1865685.1"/>
    </source>
</evidence>
<accession>A0A9P9WIV9</accession>
<dbReference type="Proteomes" id="UP000829685">
    <property type="component" value="Unassembled WGS sequence"/>
</dbReference>
<organism evidence="2 3">
    <name type="scientific">Neoarthrinium moseri</name>
    <dbReference type="NCBI Taxonomy" id="1658444"/>
    <lineage>
        <taxon>Eukaryota</taxon>
        <taxon>Fungi</taxon>
        <taxon>Dikarya</taxon>
        <taxon>Ascomycota</taxon>
        <taxon>Pezizomycotina</taxon>
        <taxon>Sordariomycetes</taxon>
        <taxon>Xylariomycetidae</taxon>
        <taxon>Amphisphaeriales</taxon>
        <taxon>Apiosporaceae</taxon>
        <taxon>Neoarthrinium</taxon>
    </lineage>
</organism>
<name>A0A9P9WIV9_9PEZI</name>
<sequence length="116" mass="12570">MEDEPYEAVGRSTRAHEATRDQRVWIPSKQRTPENRGGHPPNVCTGGLEESKLPQILCLRDCRGGKTPSGSAASQDDAVEAGQASQSRPEKTGVRESGIAARVYRAATLGRGRREI</sequence>
<feature type="region of interest" description="Disordered" evidence="1">
    <location>
        <begin position="61"/>
        <end position="97"/>
    </location>
</feature>
<feature type="compositionally biased region" description="Basic and acidic residues" evidence="1">
    <location>
        <begin position="14"/>
        <end position="23"/>
    </location>
</feature>
<evidence type="ECO:0000313" key="3">
    <source>
        <dbReference type="Proteomes" id="UP000829685"/>
    </source>
</evidence>
<evidence type="ECO:0000256" key="1">
    <source>
        <dbReference type="SAM" id="MobiDB-lite"/>
    </source>
</evidence>
<proteinExistence type="predicted"/>
<dbReference type="EMBL" id="JAFIMR010000021">
    <property type="protein sequence ID" value="KAI1865685.1"/>
    <property type="molecule type" value="Genomic_DNA"/>
</dbReference>
<keyword evidence="3" id="KW-1185">Reference proteome</keyword>
<protein>
    <submittedName>
        <fullName evidence="2">Uncharacterized protein</fullName>
    </submittedName>
</protein>
<reference evidence="2" key="1">
    <citation type="submission" date="2021-03" db="EMBL/GenBank/DDBJ databases">
        <title>Revisited historic fungal species revealed as producer of novel bioactive compounds through whole genome sequencing and comparative genomics.</title>
        <authorList>
            <person name="Vignolle G.A."/>
            <person name="Hochenegger N."/>
            <person name="Mach R.L."/>
            <person name="Mach-Aigner A.R."/>
            <person name="Javad Rahimi M."/>
            <person name="Salim K.A."/>
            <person name="Chan C.M."/>
            <person name="Lim L.B.L."/>
            <person name="Cai F."/>
            <person name="Druzhinina I.S."/>
            <person name="U'Ren J.M."/>
            <person name="Derntl C."/>
        </authorList>
    </citation>
    <scope>NUCLEOTIDE SEQUENCE</scope>
    <source>
        <strain evidence="2">TUCIM 5799</strain>
    </source>
</reference>
<gene>
    <name evidence="2" type="ORF">JX265_008008</name>
</gene>
<comment type="caution">
    <text evidence="2">The sequence shown here is derived from an EMBL/GenBank/DDBJ whole genome shotgun (WGS) entry which is preliminary data.</text>
</comment>
<dbReference type="AlphaFoldDB" id="A0A9P9WIV9"/>